<proteinExistence type="inferred from homology"/>
<evidence type="ECO:0000313" key="8">
    <source>
        <dbReference type="Proteomes" id="UP000288805"/>
    </source>
</evidence>
<evidence type="ECO:0000259" key="5">
    <source>
        <dbReference type="Pfam" id="PF13243"/>
    </source>
</evidence>
<dbReference type="FunFam" id="1.50.10.20:FF:000011">
    <property type="entry name" value="Terpene cyclase/mutase family member"/>
    <property type="match status" value="1"/>
</dbReference>
<dbReference type="Pfam" id="PF13243">
    <property type="entry name" value="SQHop_cyclase_C"/>
    <property type="match status" value="1"/>
</dbReference>
<dbReference type="NCBIfam" id="TIGR01787">
    <property type="entry name" value="squalene_cyclas"/>
    <property type="match status" value="1"/>
</dbReference>
<keyword evidence="3 4" id="KW-0413">Isomerase</keyword>
<evidence type="ECO:0000256" key="1">
    <source>
        <dbReference type="ARBA" id="ARBA00009755"/>
    </source>
</evidence>
<evidence type="ECO:0000256" key="2">
    <source>
        <dbReference type="ARBA" id="ARBA00022737"/>
    </source>
</evidence>
<dbReference type="EC" id="5.4.99.-" evidence="4"/>
<dbReference type="InterPro" id="IPR032697">
    <property type="entry name" value="SQ_cyclase_N"/>
</dbReference>
<dbReference type="AlphaFoldDB" id="A0A438J441"/>
<protein>
    <recommendedName>
        <fullName evidence="4">Terpene cyclase/mutase family member</fullName>
        <ecNumber evidence="4">5.4.99.-</ecNumber>
    </recommendedName>
</protein>
<accession>A0A438J441</accession>
<evidence type="ECO:0000256" key="3">
    <source>
        <dbReference type="ARBA" id="ARBA00023235"/>
    </source>
</evidence>
<feature type="domain" description="Squalene cyclase N-terminal" evidence="6">
    <location>
        <begin position="100"/>
        <end position="358"/>
    </location>
</feature>
<reference evidence="7 8" key="1">
    <citation type="journal article" date="2018" name="PLoS Genet.">
        <title>Population sequencing reveals clonal diversity and ancestral inbreeding in the grapevine cultivar Chardonnay.</title>
        <authorList>
            <person name="Roach M.J."/>
            <person name="Johnson D.L."/>
            <person name="Bohlmann J."/>
            <person name="van Vuuren H.J."/>
            <person name="Jones S.J."/>
            <person name="Pretorius I.S."/>
            <person name="Schmidt S.A."/>
            <person name="Borneman A.R."/>
        </authorList>
    </citation>
    <scope>NUCLEOTIDE SEQUENCE [LARGE SCALE GENOMIC DNA]</scope>
    <source>
        <strain evidence="8">cv. Chardonnay</strain>
        <tissue evidence="7">Leaf</tissue>
    </source>
</reference>
<organism evidence="7 8">
    <name type="scientific">Vitis vinifera</name>
    <name type="common">Grape</name>
    <dbReference type="NCBI Taxonomy" id="29760"/>
    <lineage>
        <taxon>Eukaryota</taxon>
        <taxon>Viridiplantae</taxon>
        <taxon>Streptophyta</taxon>
        <taxon>Embryophyta</taxon>
        <taxon>Tracheophyta</taxon>
        <taxon>Spermatophyta</taxon>
        <taxon>Magnoliopsida</taxon>
        <taxon>eudicotyledons</taxon>
        <taxon>Gunneridae</taxon>
        <taxon>Pentapetalae</taxon>
        <taxon>rosids</taxon>
        <taxon>Vitales</taxon>
        <taxon>Vitaceae</taxon>
        <taxon>Viteae</taxon>
        <taxon>Vitis</taxon>
    </lineage>
</organism>
<dbReference type="InterPro" id="IPR018333">
    <property type="entry name" value="Squalene_cyclase"/>
</dbReference>
<keyword evidence="2" id="KW-0677">Repeat</keyword>
<evidence type="ECO:0000313" key="7">
    <source>
        <dbReference type="EMBL" id="RVX03727.1"/>
    </source>
</evidence>
<comment type="similarity">
    <text evidence="1 4">Belongs to the terpene cyclase/mutase family.</text>
</comment>
<dbReference type="PANTHER" id="PTHR11764">
    <property type="entry name" value="TERPENE CYCLASE/MUTASE FAMILY MEMBER"/>
    <property type="match status" value="1"/>
</dbReference>
<dbReference type="PANTHER" id="PTHR11764:SF58">
    <property type="entry name" value="BETA-AMYRIN SYNTHASE-RELATED"/>
    <property type="match status" value="1"/>
</dbReference>
<dbReference type="FunFam" id="1.50.10.20:FF:000064">
    <property type="entry name" value="Uncharacterized protein"/>
    <property type="match status" value="1"/>
</dbReference>
<dbReference type="Gene3D" id="1.50.10.20">
    <property type="match status" value="2"/>
</dbReference>
<dbReference type="EMBL" id="QGNW01000064">
    <property type="protein sequence ID" value="RVX03727.1"/>
    <property type="molecule type" value="Genomic_DNA"/>
</dbReference>
<dbReference type="GO" id="GO:0005811">
    <property type="term" value="C:lipid droplet"/>
    <property type="evidence" value="ECO:0007669"/>
    <property type="project" value="InterPro"/>
</dbReference>
<dbReference type="InterPro" id="IPR008930">
    <property type="entry name" value="Terpenoid_cyclase/PrenylTrfase"/>
</dbReference>
<dbReference type="Proteomes" id="UP000288805">
    <property type="component" value="Unassembled WGS sequence"/>
</dbReference>
<comment type="caution">
    <text evidence="7">The sequence shown here is derived from an EMBL/GenBank/DDBJ whole genome shotgun (WGS) entry which is preliminary data.</text>
</comment>
<sequence>MWRLKVADGGNDPYIYSTNNFVGRQIWEFDPHYGTPEERAEVEAARENFWKNRFQVKPSSDLLWRMQFFREKNFKQTIPQVKVGDGEEITYETATTAVRRGAHFFSALQASDGHWPAENAGPLYFLPPLVMCLYITGHLNTVFPGEYRKEILRYLYCHQNEDGGWGLHIEGHSTMFCTTLSYICMRILGEGRDGGRDNACARGRKWILDRGGVTSIPSWGKTWLSIFGLFDWSGSNPMPPEFWLFPSRLPMHPAKMWCNCRLVYMPMSYLYGKRFVGPITPLVLELRKELFLQPYNEINWKKVRHLCAKEDLYYSHPLIQDLMWDSLYICTEPLLTRWPFNKLRQKALEVTMKHIHYEDENSRYITIGCVEKVFFQSNGDYFKKHLARIPDYIWVAEDGIKMQSFGSQEWDTSFALQALLACNMTDELGLALKKGHEFIKESQVKDNPSGDFKSMYRHISKGSWTFSDQDHGWQVSDCTAEGLKCCLLFSMMAPEIVGMKMEPERLFDSVNILLSLQCKNGGLAIWEPAGASEWLELLNPSEMFEDIVIEHEYVECTASAIQALVLFKKLYPRHMTKEIDNFITNATKYIEDQQMPDGSWYGNWGVCFTYGSWFALGGLAAAGRTYHNCLAIGRAAEFLLKSQRDDGGWGESYISCQDKKLTPLEGNKSNLVQTGWALMGLLSSGQAERDPTPLHRAAKLLINSQMEDGDFPQQEITGAFMKNCMLHYATYRNTFPLWALAQYVSGCHYLKAGCIAMPKKHL</sequence>
<evidence type="ECO:0000259" key="6">
    <source>
        <dbReference type="Pfam" id="PF13249"/>
    </source>
</evidence>
<dbReference type="CDD" id="cd02892">
    <property type="entry name" value="SQCY_1"/>
    <property type="match status" value="1"/>
</dbReference>
<dbReference type="GO" id="GO:0042300">
    <property type="term" value="F:beta-amyrin synthase activity"/>
    <property type="evidence" value="ECO:0007669"/>
    <property type="project" value="UniProtKB-ARBA"/>
</dbReference>
<dbReference type="PROSITE" id="PS01074">
    <property type="entry name" value="TERPENE_SYNTHASES"/>
    <property type="match status" value="1"/>
</dbReference>
<dbReference type="GO" id="GO:0016104">
    <property type="term" value="P:triterpenoid biosynthetic process"/>
    <property type="evidence" value="ECO:0007669"/>
    <property type="project" value="InterPro"/>
</dbReference>
<dbReference type="SUPFAM" id="SSF48239">
    <property type="entry name" value="Terpenoid cyclases/Protein prenyltransferases"/>
    <property type="match status" value="2"/>
</dbReference>
<gene>
    <name evidence="7" type="primary">OSCBPY_13</name>
    <name evidence="7" type="ORF">CK203_022967</name>
</gene>
<evidence type="ECO:0000256" key="4">
    <source>
        <dbReference type="RuleBase" id="RU362003"/>
    </source>
</evidence>
<dbReference type="Pfam" id="PF13249">
    <property type="entry name" value="SQHop_cyclase_N"/>
    <property type="match status" value="1"/>
</dbReference>
<dbReference type="InterPro" id="IPR002365">
    <property type="entry name" value="Terpene_synthase_CS"/>
</dbReference>
<name>A0A438J441_VITVI</name>
<feature type="domain" description="Squalene cyclase C-terminal" evidence="5">
    <location>
        <begin position="409"/>
        <end position="743"/>
    </location>
</feature>
<dbReference type="SFLD" id="SFLDG01016">
    <property type="entry name" value="Prenyltransferase_Like_2"/>
    <property type="match status" value="1"/>
</dbReference>
<dbReference type="InterPro" id="IPR032696">
    <property type="entry name" value="SQ_cyclase_C"/>
</dbReference>